<dbReference type="HOGENOM" id="CLU_333159_0_0_1"/>
<dbReference type="InterPro" id="IPR027417">
    <property type="entry name" value="P-loop_NTPase"/>
</dbReference>
<sequence>MTPPYIDARYATVNNVTGNLNQLNTINTTVHPKTSLDTLPYAEGASWNPNLVCLRDTRKALIEDIIKWIYLAEESTGAGIFWLSDVAGAGKSAIAHTIAQYCDNHGLLGSSFFFDRNIPDRRTPHKLFTTIAGDLVRLGKNLADHINMVVDGERSVASACQTRQFEKLILEPSLLYLIGRPVVIVIDGLDEGYDLETLRILRDRVPELPGNVRIFVTSRPFDDIVTDLSDAGHVHRRSIDIRGQSNQRDIAVYIRDRLHYISSRKRLALEWPGVERTNDLINKSEGLFIWVSIVSEYLRTATHPDRKLSTLLYQRNLSGVSMDAKMDALYSEVLCTCEWDDEDFVHDYHLLIGAIMAAKTPLSSRALKSLHRMSAELDVDGVLRPLSSLLTGLSDQNQPIRILHLSFRDFITCRAQSSLIHQRFYISEKEHNQKLATLCLHVLNEDLTPHTPGTGYLSESGSDIEGIPSIVESDISEVLWYACRFWTEHIIEIEGDMSDTVLDSLRKFMAERLTLWIEVLSTQYPFQSLSRVRAWLQRTFPTELEMLTSMSGYSYSQTLVNLSDRFVYMNCLEHALEAIRDAVDLLRQLTTDRPDTFNPDLARSPNSLSNRLSNLGHRERALEVIQETVDLCRQLAADRPDAFNPDLALSLNNLSLCLSDLGHRERALEVIQEAVDLQRKLAADRPDAFNPDLAISLNNLSAFLSDLGHRERALEVIQEAVDLRRQLAADRPDAFNPNLAISLNNLSTFLSDLGHRECAFEVIRETVDLQRKLAADRPDAFNPDLALSLNNLSLRLSDLGHRERALEVIQEAVDLHRQLAADRPDAFNPDLAVSLNNLSSCLSDLGHRERALEAIQEAVDLRRQLAADCPDAFNPDLAMSLNNLALRLSDLGHRERALEMIQQAVDLRQQLAADRPDTFNPDLAMSLNNLSLCLSDLGHRERALEVIQESVDLYRQLAADRPDAFNPDLAMSLNNFSLRLSDLGHRERALEMILEAVDLRRQLAADRPDAFNPDLATSLNNLTLHLSDLGHREHALEVIQESANLYRQLAADRPDAFNPDLA</sequence>
<dbReference type="Pfam" id="PF12862">
    <property type="entry name" value="ANAPC5"/>
    <property type="match status" value="3"/>
</dbReference>
<evidence type="ECO:0000259" key="3">
    <source>
        <dbReference type="Pfam" id="PF24883"/>
    </source>
</evidence>
<dbReference type="SUPFAM" id="SSF48452">
    <property type="entry name" value="TPR-like"/>
    <property type="match status" value="3"/>
</dbReference>
<dbReference type="STRING" id="765440.A0A0C3AYJ9"/>
<dbReference type="InterPro" id="IPR011990">
    <property type="entry name" value="TPR-like_helical_dom_sf"/>
</dbReference>
<gene>
    <name evidence="4" type="ORF">PILCRDRAFT_10736</name>
</gene>
<protein>
    <submittedName>
        <fullName evidence="4">Uncharacterized protein</fullName>
    </submittedName>
</protein>
<dbReference type="PANTHER" id="PTHR19959">
    <property type="entry name" value="KINESIN LIGHT CHAIN"/>
    <property type="match status" value="1"/>
</dbReference>
<proteinExistence type="predicted"/>
<accession>A0A0C3AYJ9</accession>
<keyword evidence="5" id="KW-1185">Reference proteome</keyword>
<dbReference type="PANTHER" id="PTHR19959:SF119">
    <property type="entry name" value="FUNGAL LIPASE-LIKE DOMAIN-CONTAINING PROTEIN"/>
    <property type="match status" value="1"/>
</dbReference>
<dbReference type="EMBL" id="KN833012">
    <property type="protein sequence ID" value="KIM79078.1"/>
    <property type="molecule type" value="Genomic_DNA"/>
</dbReference>
<dbReference type="SUPFAM" id="SSF52540">
    <property type="entry name" value="P-loop containing nucleoside triphosphate hydrolases"/>
    <property type="match status" value="1"/>
</dbReference>
<dbReference type="Pfam" id="PF13374">
    <property type="entry name" value="TPR_10"/>
    <property type="match status" value="7"/>
</dbReference>
<dbReference type="InterPro" id="IPR026000">
    <property type="entry name" value="Apc5_dom"/>
</dbReference>
<dbReference type="OrthoDB" id="3038309at2759"/>
<dbReference type="SMART" id="SM00028">
    <property type="entry name" value="TPR"/>
    <property type="match status" value="7"/>
</dbReference>
<feature type="domain" description="Anaphase-promoting complex subunit 5" evidence="2">
    <location>
        <begin position="546"/>
        <end position="588"/>
    </location>
</feature>
<evidence type="ECO:0000313" key="5">
    <source>
        <dbReference type="Proteomes" id="UP000054166"/>
    </source>
</evidence>
<reference evidence="4 5" key="1">
    <citation type="submission" date="2014-04" db="EMBL/GenBank/DDBJ databases">
        <authorList>
            <consortium name="DOE Joint Genome Institute"/>
            <person name="Kuo A."/>
            <person name="Tarkka M."/>
            <person name="Buscot F."/>
            <person name="Kohler A."/>
            <person name="Nagy L.G."/>
            <person name="Floudas D."/>
            <person name="Copeland A."/>
            <person name="Barry K.W."/>
            <person name="Cichocki N."/>
            <person name="Veneault-Fourrey C."/>
            <person name="LaButti K."/>
            <person name="Lindquist E.A."/>
            <person name="Lipzen A."/>
            <person name="Lundell T."/>
            <person name="Morin E."/>
            <person name="Murat C."/>
            <person name="Sun H."/>
            <person name="Tunlid A."/>
            <person name="Henrissat B."/>
            <person name="Grigoriev I.V."/>
            <person name="Hibbett D.S."/>
            <person name="Martin F."/>
            <person name="Nordberg H.P."/>
            <person name="Cantor M.N."/>
            <person name="Hua S.X."/>
        </authorList>
    </citation>
    <scope>NUCLEOTIDE SEQUENCE [LARGE SCALE GENOMIC DNA]</scope>
    <source>
        <strain evidence="4 5">F 1598</strain>
    </source>
</reference>
<evidence type="ECO:0000313" key="4">
    <source>
        <dbReference type="EMBL" id="KIM79078.1"/>
    </source>
</evidence>
<feature type="domain" description="Nephrocystin 3-like N-terminal" evidence="3">
    <location>
        <begin position="74"/>
        <end position="219"/>
    </location>
</feature>
<feature type="domain" description="Anaphase-promoting complex subunit 5" evidence="2">
    <location>
        <begin position="614"/>
        <end position="634"/>
    </location>
</feature>
<dbReference type="Proteomes" id="UP000054166">
    <property type="component" value="Unassembled WGS sequence"/>
</dbReference>
<dbReference type="InterPro" id="IPR056884">
    <property type="entry name" value="NPHP3-like_N"/>
</dbReference>
<reference evidence="5" key="2">
    <citation type="submission" date="2015-01" db="EMBL/GenBank/DDBJ databases">
        <title>Evolutionary Origins and Diversification of the Mycorrhizal Mutualists.</title>
        <authorList>
            <consortium name="DOE Joint Genome Institute"/>
            <consortium name="Mycorrhizal Genomics Consortium"/>
            <person name="Kohler A."/>
            <person name="Kuo A."/>
            <person name="Nagy L.G."/>
            <person name="Floudas D."/>
            <person name="Copeland A."/>
            <person name="Barry K.W."/>
            <person name="Cichocki N."/>
            <person name="Veneault-Fourrey C."/>
            <person name="LaButti K."/>
            <person name="Lindquist E.A."/>
            <person name="Lipzen A."/>
            <person name="Lundell T."/>
            <person name="Morin E."/>
            <person name="Murat C."/>
            <person name="Riley R."/>
            <person name="Ohm R."/>
            <person name="Sun H."/>
            <person name="Tunlid A."/>
            <person name="Henrissat B."/>
            <person name="Grigoriev I.V."/>
            <person name="Hibbett D.S."/>
            <person name="Martin F."/>
        </authorList>
    </citation>
    <scope>NUCLEOTIDE SEQUENCE [LARGE SCALE GENOMIC DNA]</scope>
    <source>
        <strain evidence="5">F 1598</strain>
    </source>
</reference>
<feature type="non-terminal residue" evidence="4">
    <location>
        <position position="1062"/>
    </location>
</feature>
<evidence type="ECO:0000256" key="1">
    <source>
        <dbReference type="ARBA" id="ARBA00022737"/>
    </source>
</evidence>
<feature type="domain" description="Anaphase-promoting complex subunit 5" evidence="2">
    <location>
        <begin position="738"/>
        <end position="771"/>
    </location>
</feature>
<keyword evidence="1" id="KW-0677">Repeat</keyword>
<dbReference type="InterPro" id="IPR019734">
    <property type="entry name" value="TPR_rpt"/>
</dbReference>
<dbReference type="InParanoid" id="A0A0C3AYJ9"/>
<organism evidence="4 5">
    <name type="scientific">Piloderma croceum (strain F 1598)</name>
    <dbReference type="NCBI Taxonomy" id="765440"/>
    <lineage>
        <taxon>Eukaryota</taxon>
        <taxon>Fungi</taxon>
        <taxon>Dikarya</taxon>
        <taxon>Basidiomycota</taxon>
        <taxon>Agaricomycotina</taxon>
        <taxon>Agaricomycetes</taxon>
        <taxon>Agaricomycetidae</taxon>
        <taxon>Atheliales</taxon>
        <taxon>Atheliaceae</taxon>
        <taxon>Piloderma</taxon>
    </lineage>
</organism>
<name>A0A0C3AYJ9_PILCF</name>
<evidence type="ECO:0000259" key="2">
    <source>
        <dbReference type="Pfam" id="PF12862"/>
    </source>
</evidence>
<dbReference type="Pfam" id="PF24883">
    <property type="entry name" value="NPHP3_N"/>
    <property type="match status" value="1"/>
</dbReference>
<dbReference type="Gene3D" id="1.25.40.10">
    <property type="entry name" value="Tetratricopeptide repeat domain"/>
    <property type="match status" value="3"/>
</dbReference>
<dbReference type="AlphaFoldDB" id="A0A0C3AYJ9"/>